<evidence type="ECO:0000313" key="1">
    <source>
        <dbReference type="EMBL" id="EPS66802.1"/>
    </source>
</evidence>
<dbReference type="OrthoDB" id="10254730at2759"/>
<organism evidence="1 2">
    <name type="scientific">Genlisea aurea</name>
    <dbReference type="NCBI Taxonomy" id="192259"/>
    <lineage>
        <taxon>Eukaryota</taxon>
        <taxon>Viridiplantae</taxon>
        <taxon>Streptophyta</taxon>
        <taxon>Embryophyta</taxon>
        <taxon>Tracheophyta</taxon>
        <taxon>Spermatophyta</taxon>
        <taxon>Magnoliopsida</taxon>
        <taxon>eudicotyledons</taxon>
        <taxon>Gunneridae</taxon>
        <taxon>Pentapetalae</taxon>
        <taxon>asterids</taxon>
        <taxon>lamiids</taxon>
        <taxon>Lamiales</taxon>
        <taxon>Lentibulariaceae</taxon>
        <taxon>Genlisea</taxon>
    </lineage>
</organism>
<name>S8E3F0_9LAMI</name>
<proteinExistence type="predicted"/>
<comment type="caution">
    <text evidence="1">The sequence shown here is derived from an EMBL/GenBank/DDBJ whole genome shotgun (WGS) entry which is preliminary data.</text>
</comment>
<accession>S8E3F0</accession>
<keyword evidence="2" id="KW-1185">Reference proteome</keyword>
<dbReference type="EMBL" id="AUSU01003475">
    <property type="protein sequence ID" value="EPS66802.1"/>
    <property type="molecule type" value="Genomic_DNA"/>
</dbReference>
<dbReference type="Proteomes" id="UP000015453">
    <property type="component" value="Unassembled WGS sequence"/>
</dbReference>
<protein>
    <submittedName>
        <fullName evidence="1">Uncharacterized protein</fullName>
    </submittedName>
</protein>
<sequence>MNSILMTKVQWRLKARGFAVKPDALSELWGFVSQYPRGIEELLDHVLDEFEYCDESLVLDKESVQKVISWYRRAMQAMQAMYGKHG</sequence>
<dbReference type="AlphaFoldDB" id="S8E3F0"/>
<evidence type="ECO:0000313" key="2">
    <source>
        <dbReference type="Proteomes" id="UP000015453"/>
    </source>
</evidence>
<reference evidence="1 2" key="1">
    <citation type="journal article" date="2013" name="BMC Genomics">
        <title>The miniature genome of a carnivorous plant Genlisea aurea contains a low number of genes and short non-coding sequences.</title>
        <authorList>
            <person name="Leushkin E.V."/>
            <person name="Sutormin R.A."/>
            <person name="Nabieva E.R."/>
            <person name="Penin A.A."/>
            <person name="Kondrashov A.S."/>
            <person name="Logacheva M.D."/>
        </authorList>
    </citation>
    <scope>NUCLEOTIDE SEQUENCE [LARGE SCALE GENOMIC DNA]</scope>
</reference>
<gene>
    <name evidence="1" type="ORF">M569_07976</name>
</gene>